<sequence length="121" mass="14008">MRSNVFNNRRLPQGNSTDSILTEKLNKLLNRLAKYFKNSKDRIESVKPEDEKAQNLEGCFEKMELDIKVTIENNNITCLSCGEMDTLSNINNQTQLQEDKIKIVQDLLKKLDNALKCKFEI</sequence>
<protein>
    <submittedName>
        <fullName evidence="1">999_t:CDS:1</fullName>
    </submittedName>
</protein>
<accession>A0ACA9JVD8</accession>
<organism evidence="1 2">
    <name type="scientific">Acaulospora colombiana</name>
    <dbReference type="NCBI Taxonomy" id="27376"/>
    <lineage>
        <taxon>Eukaryota</taxon>
        <taxon>Fungi</taxon>
        <taxon>Fungi incertae sedis</taxon>
        <taxon>Mucoromycota</taxon>
        <taxon>Glomeromycotina</taxon>
        <taxon>Glomeromycetes</taxon>
        <taxon>Diversisporales</taxon>
        <taxon>Acaulosporaceae</taxon>
        <taxon>Acaulospora</taxon>
    </lineage>
</organism>
<keyword evidence="2" id="KW-1185">Reference proteome</keyword>
<proteinExistence type="predicted"/>
<dbReference type="EMBL" id="CAJVPT010000060">
    <property type="protein sequence ID" value="CAG8438278.1"/>
    <property type="molecule type" value="Genomic_DNA"/>
</dbReference>
<evidence type="ECO:0000313" key="2">
    <source>
        <dbReference type="Proteomes" id="UP000789525"/>
    </source>
</evidence>
<dbReference type="Proteomes" id="UP000789525">
    <property type="component" value="Unassembled WGS sequence"/>
</dbReference>
<comment type="caution">
    <text evidence="1">The sequence shown here is derived from an EMBL/GenBank/DDBJ whole genome shotgun (WGS) entry which is preliminary data.</text>
</comment>
<gene>
    <name evidence="1" type="ORF">ACOLOM_LOCUS63</name>
</gene>
<evidence type="ECO:0000313" key="1">
    <source>
        <dbReference type="EMBL" id="CAG8438278.1"/>
    </source>
</evidence>
<reference evidence="1" key="1">
    <citation type="submission" date="2021-06" db="EMBL/GenBank/DDBJ databases">
        <authorList>
            <person name="Kallberg Y."/>
            <person name="Tangrot J."/>
            <person name="Rosling A."/>
        </authorList>
    </citation>
    <scope>NUCLEOTIDE SEQUENCE</scope>
    <source>
        <strain evidence="1">CL356</strain>
    </source>
</reference>
<name>A0ACA9JVD8_9GLOM</name>